<sequence>MSRLLLGSFLFTICFYLTWSSAVPRIDEAYHWKVYKGKIPHDAYRVGTNNAEDAIYIAQVLYRDLLVPGEIVAGRREAVFEWGNSRHTAANNVMILCSNNPTQLRWESTSSFLFKSNGRYIVGGSEGDSDIFIGRGIHDDERIVGKVVVDHKNTIWLHAVHENRVVRLTEFEVLSFAPPEETEVTEVIESVEYLDNLPENVTEISFSKQNGECDGGNVVINFNF</sequence>
<dbReference type="OrthoDB" id="2142040at2759"/>
<protein>
    <recommendedName>
        <fullName evidence="4">Farnesoic acid O-methyl transferase domain-containing protein</fullName>
    </recommendedName>
</protein>
<dbReference type="InterPro" id="IPR006616">
    <property type="entry name" value="DM9_repeat"/>
</dbReference>
<evidence type="ECO:0000313" key="3">
    <source>
        <dbReference type="Proteomes" id="UP000327044"/>
    </source>
</evidence>
<dbReference type="Proteomes" id="UP000327044">
    <property type="component" value="Unassembled WGS sequence"/>
</dbReference>
<organism evidence="2 3">
    <name type="scientific">Photinus pyralis</name>
    <name type="common">Common eastern firefly</name>
    <name type="synonym">Lampyris pyralis</name>
    <dbReference type="NCBI Taxonomy" id="7054"/>
    <lineage>
        <taxon>Eukaryota</taxon>
        <taxon>Metazoa</taxon>
        <taxon>Ecdysozoa</taxon>
        <taxon>Arthropoda</taxon>
        <taxon>Hexapoda</taxon>
        <taxon>Insecta</taxon>
        <taxon>Pterygota</taxon>
        <taxon>Neoptera</taxon>
        <taxon>Endopterygota</taxon>
        <taxon>Coleoptera</taxon>
        <taxon>Polyphaga</taxon>
        <taxon>Elateriformia</taxon>
        <taxon>Elateroidea</taxon>
        <taxon>Lampyridae</taxon>
        <taxon>Lampyrinae</taxon>
        <taxon>Photinus</taxon>
    </lineage>
</organism>
<comment type="caution">
    <text evidence="2">The sequence shown here is derived from an EMBL/GenBank/DDBJ whole genome shotgun (WGS) entry which is preliminary data.</text>
</comment>
<dbReference type="InParanoid" id="A0A5N4AA54"/>
<dbReference type="Pfam" id="PF11901">
    <property type="entry name" value="DM9"/>
    <property type="match status" value="1"/>
</dbReference>
<evidence type="ECO:0000256" key="1">
    <source>
        <dbReference type="SAM" id="SignalP"/>
    </source>
</evidence>
<keyword evidence="3" id="KW-1185">Reference proteome</keyword>
<gene>
    <name evidence="2" type="ORF">PPYR_13825</name>
</gene>
<accession>A0A5N4AA54</accession>
<dbReference type="PANTHER" id="PTHR31649">
    <property type="entry name" value="AGAP009604-PA"/>
    <property type="match status" value="1"/>
</dbReference>
<reference evidence="2 3" key="1">
    <citation type="journal article" date="2018" name="Elife">
        <title>Firefly genomes illuminate parallel origins of bioluminescence in beetles.</title>
        <authorList>
            <person name="Fallon T.R."/>
            <person name="Lower S.E."/>
            <person name="Chang C.H."/>
            <person name="Bessho-Uehara M."/>
            <person name="Martin G.J."/>
            <person name="Bewick A.J."/>
            <person name="Behringer M."/>
            <person name="Debat H.J."/>
            <person name="Wong I."/>
            <person name="Day J.C."/>
            <person name="Suvorov A."/>
            <person name="Silva C.J."/>
            <person name="Stanger-Hall K.F."/>
            <person name="Hall D.W."/>
            <person name="Schmitz R.J."/>
            <person name="Nelson D.R."/>
            <person name="Lewis S.M."/>
            <person name="Shigenobu S."/>
            <person name="Bybee S.M."/>
            <person name="Larracuente A.M."/>
            <person name="Oba Y."/>
            <person name="Weng J.K."/>
        </authorList>
    </citation>
    <scope>NUCLEOTIDE SEQUENCE [LARGE SCALE GENOMIC DNA]</scope>
    <source>
        <strain evidence="2">1611_PpyrPB1</strain>
        <tissue evidence="2">Whole body</tissue>
    </source>
</reference>
<name>A0A5N4AA54_PHOPY</name>
<feature type="chain" id="PRO_5024360293" description="Farnesoic acid O-methyl transferase domain-containing protein" evidence="1">
    <location>
        <begin position="21"/>
        <end position="224"/>
    </location>
</feature>
<keyword evidence="1" id="KW-0732">Signal</keyword>
<dbReference type="PANTHER" id="PTHR31649:SF10">
    <property type="entry name" value="IP19903P-RELATED"/>
    <property type="match status" value="1"/>
</dbReference>
<dbReference type="EMBL" id="VVIM01000009">
    <property type="protein sequence ID" value="KAB0794205.1"/>
    <property type="molecule type" value="Genomic_DNA"/>
</dbReference>
<dbReference type="AlphaFoldDB" id="A0A5N4AA54"/>
<evidence type="ECO:0000313" key="2">
    <source>
        <dbReference type="EMBL" id="KAB0794205.1"/>
    </source>
</evidence>
<proteinExistence type="predicted"/>
<dbReference type="SMART" id="SM00696">
    <property type="entry name" value="DM9"/>
    <property type="match status" value="1"/>
</dbReference>
<feature type="signal peptide" evidence="1">
    <location>
        <begin position="1"/>
        <end position="20"/>
    </location>
</feature>
<evidence type="ECO:0008006" key="4">
    <source>
        <dbReference type="Google" id="ProtNLM"/>
    </source>
</evidence>